<evidence type="ECO:0000313" key="3">
    <source>
        <dbReference type="EMBL" id="KAJ8036641.1"/>
    </source>
</evidence>
<sequence length="1093" mass="120904">MSAVLPLSTTAVISIVRSLLDIKDKQIRYRSKAEFVKRSIQNQSSNVLALEPLLQYLVETYPTLVTCEMLDFLIPVHLKTLNLSKCTNAFGEDYSLLFKRLGHLRSLIHDEGIEANPIPDHIALNWASQLPNLTTVSLSECPGVRDNFVSILLFCVPNITHLNIARCHELTDAAFLNEHNRSPPDLASLDISGCNSLTNTTIRLLTELCGSSLRHLNVAATNMDCTILWYLAGHSLASSVRLASQMRGKINNLADAISSQMDRLIHEFQFITEKLKEMRENAETENDDGVDKSQPSEEDVDQNKETGNGAKQEPSLSFKEGRQVQQGNGDVPSSDAGSKRQTVGNLNTLSVQMETQLCGGDGMNEYLERSKDGIEVKIDDTNEHDTCKFEVPQSSEVVGSGIDSSKMETTLPPGEVIGKMTAMKGKGKLVAKITSVCSSTQSCYTLGPSAMSNLSMAAPTESEQKEAYEVGEKSGIVNLRTCASDRKSGEDTSASVRPEMPSEEKKEVFQRDCFVKDSERQYADEYSSSAGDRCEIDGHVISPSLKQVDRVNRNVVGEEVGQSEGVVSLGEVLLDEKNHCDTDGAETFYARGELSPSRKELIESGELSSKESGSVKAGITDSVTEDKLVPQGREGEEAGEVLTQSDKVATGALRKLDDLLSLELDEDGKQEENDQVQGSLVTTKESNFDLQSTQESSYDAIDRIPSDGDDLEEKPTEECKFCLHNSSEAHIPKKLFEPHLLSVNINMVELHGDLVKNCFDEFFAANSCLQSVTLGHRSMTNELLQVVADNCSDLNSLSLMNCSQISSAGLAYLLKRCKQMKSLYLQGVPFLNNTAFQPIVWNESPLKNFHIGEVRVTDFILREISRAVGHTLKEVNLNWCEDITSQGILEIAKNCPNLESFSIRQLQVSENAILSLAKNCPKMKYLDLSGVEELTDNLIVEIMPRYRLIKVLDVSWTLNLTDTSVSAILACCPLLTDLNLAGLKRITEKPFLPIISDVNRWRRCQTLITLKLKEKKMRQTTGDEQLSSDEEYEDLYVPVRSTSYAPLLQKMDLQFADLVKDKVLAEIVAVCCGSLEIIDYYGLKVSPKLLTLN</sequence>
<feature type="compositionally biased region" description="Polar residues" evidence="1">
    <location>
        <begin position="675"/>
        <end position="696"/>
    </location>
</feature>
<keyword evidence="4" id="KW-1185">Reference proteome</keyword>
<gene>
    <name evidence="3" type="ORF">HOLleu_20678</name>
</gene>
<reference evidence="3" key="1">
    <citation type="submission" date="2021-10" db="EMBL/GenBank/DDBJ databases">
        <title>Tropical sea cucumber genome reveals ecological adaptation and Cuvierian tubules defense mechanism.</title>
        <authorList>
            <person name="Chen T."/>
        </authorList>
    </citation>
    <scope>NUCLEOTIDE SEQUENCE</scope>
    <source>
        <strain evidence="3">Nanhai2018</strain>
        <tissue evidence="3">Muscle</tissue>
    </source>
</reference>
<proteinExistence type="predicted"/>
<dbReference type="InterPro" id="IPR006553">
    <property type="entry name" value="Leu-rich_rpt_Cys-con_subtyp"/>
</dbReference>
<feature type="compositionally biased region" description="Polar residues" evidence="1">
    <location>
        <begin position="335"/>
        <end position="347"/>
    </location>
</feature>
<dbReference type="GO" id="GO:0019005">
    <property type="term" value="C:SCF ubiquitin ligase complex"/>
    <property type="evidence" value="ECO:0007669"/>
    <property type="project" value="TreeGrafter"/>
</dbReference>
<organism evidence="3 4">
    <name type="scientific">Holothuria leucospilota</name>
    <name type="common">Black long sea cucumber</name>
    <name type="synonym">Mertensiothuria leucospilota</name>
    <dbReference type="NCBI Taxonomy" id="206669"/>
    <lineage>
        <taxon>Eukaryota</taxon>
        <taxon>Metazoa</taxon>
        <taxon>Echinodermata</taxon>
        <taxon>Eleutherozoa</taxon>
        <taxon>Echinozoa</taxon>
        <taxon>Holothuroidea</taxon>
        <taxon>Aspidochirotacea</taxon>
        <taxon>Aspidochirotida</taxon>
        <taxon>Holothuriidae</taxon>
        <taxon>Holothuria</taxon>
    </lineage>
</organism>
<dbReference type="AlphaFoldDB" id="A0A9Q1C107"/>
<accession>A0A9Q1C107</accession>
<dbReference type="InterPro" id="IPR057207">
    <property type="entry name" value="FBXL15_LRR"/>
</dbReference>
<name>A0A9Q1C107_HOLLE</name>
<dbReference type="PANTHER" id="PTHR13318">
    <property type="entry name" value="PARTNER OF PAIRED, ISOFORM B-RELATED"/>
    <property type="match status" value="1"/>
</dbReference>
<feature type="compositionally biased region" description="Basic and acidic residues" evidence="1">
    <location>
        <begin position="624"/>
        <end position="636"/>
    </location>
</feature>
<feature type="region of interest" description="Disordered" evidence="1">
    <location>
        <begin position="593"/>
        <end position="644"/>
    </location>
</feature>
<evidence type="ECO:0000259" key="2">
    <source>
        <dbReference type="Pfam" id="PF25372"/>
    </source>
</evidence>
<dbReference type="Pfam" id="PF25372">
    <property type="entry name" value="DUF7885"/>
    <property type="match status" value="1"/>
</dbReference>
<dbReference type="Proteomes" id="UP001152320">
    <property type="component" value="Chromosome 9"/>
</dbReference>
<feature type="compositionally biased region" description="Low complexity" evidence="1">
    <location>
        <begin position="604"/>
        <end position="614"/>
    </location>
</feature>
<evidence type="ECO:0000256" key="1">
    <source>
        <dbReference type="SAM" id="MobiDB-lite"/>
    </source>
</evidence>
<dbReference type="Gene3D" id="3.80.10.10">
    <property type="entry name" value="Ribonuclease Inhibitor"/>
    <property type="match status" value="2"/>
</dbReference>
<evidence type="ECO:0000313" key="4">
    <source>
        <dbReference type="Proteomes" id="UP001152320"/>
    </source>
</evidence>
<feature type="domain" description="F-box/LRR-repeat protein 15-like leucin rich repeat" evidence="2">
    <location>
        <begin position="784"/>
        <end position="981"/>
    </location>
</feature>
<dbReference type="SMART" id="SM00367">
    <property type="entry name" value="LRR_CC"/>
    <property type="match status" value="8"/>
</dbReference>
<dbReference type="InterPro" id="IPR032675">
    <property type="entry name" value="LRR_dom_sf"/>
</dbReference>
<protein>
    <submittedName>
        <fullName evidence="3">F-box/LRR-repeat protein 4</fullName>
    </submittedName>
</protein>
<feature type="region of interest" description="Disordered" evidence="1">
    <location>
        <begin position="665"/>
        <end position="696"/>
    </location>
</feature>
<dbReference type="GO" id="GO:0031146">
    <property type="term" value="P:SCF-dependent proteasomal ubiquitin-dependent protein catabolic process"/>
    <property type="evidence" value="ECO:0007669"/>
    <property type="project" value="TreeGrafter"/>
</dbReference>
<comment type="caution">
    <text evidence="3">The sequence shown here is derived from an EMBL/GenBank/DDBJ whole genome shotgun (WGS) entry which is preliminary data.</text>
</comment>
<dbReference type="OrthoDB" id="10257471at2759"/>
<feature type="region of interest" description="Disordered" evidence="1">
    <location>
        <begin position="280"/>
        <end position="347"/>
    </location>
</feature>
<feature type="region of interest" description="Disordered" evidence="1">
    <location>
        <begin position="484"/>
        <end position="503"/>
    </location>
</feature>
<dbReference type="SUPFAM" id="SSF52047">
    <property type="entry name" value="RNI-like"/>
    <property type="match status" value="2"/>
</dbReference>
<dbReference type="EMBL" id="JAIZAY010000009">
    <property type="protein sequence ID" value="KAJ8036641.1"/>
    <property type="molecule type" value="Genomic_DNA"/>
</dbReference>